<feature type="site" description="Transition state stabilizer" evidence="7">
    <location>
        <position position="358"/>
    </location>
</feature>
<dbReference type="InterPro" id="IPR013078">
    <property type="entry name" value="His_Pase_superF_clade-1"/>
</dbReference>
<feature type="binding site" evidence="6">
    <location>
        <begin position="195"/>
        <end position="196"/>
    </location>
    <ligand>
        <name>substrate</name>
    </ligand>
</feature>
<evidence type="ECO:0000256" key="2">
    <source>
        <dbReference type="ARBA" id="ARBA00006717"/>
    </source>
</evidence>
<accession>A0A7S4ABP5</accession>
<dbReference type="CDD" id="cd07067">
    <property type="entry name" value="HP_PGM_like"/>
    <property type="match status" value="2"/>
</dbReference>
<feature type="binding site" evidence="6">
    <location>
        <begin position="263"/>
        <end position="266"/>
    </location>
    <ligand>
        <name>substrate</name>
    </ligand>
</feature>
<dbReference type="AlphaFoldDB" id="A0A7S4ABP5"/>
<keyword evidence="9" id="KW-0732">Signal</keyword>
<dbReference type="NCBIfam" id="TIGR01258">
    <property type="entry name" value="pgm_1"/>
    <property type="match status" value="2"/>
</dbReference>
<evidence type="ECO:0000256" key="9">
    <source>
        <dbReference type="SAM" id="SignalP"/>
    </source>
</evidence>
<proteinExistence type="inferred from homology"/>
<dbReference type="PANTHER" id="PTHR11931">
    <property type="entry name" value="PHOSPHOGLYCERATE MUTASE"/>
    <property type="match status" value="1"/>
</dbReference>
<dbReference type="SUPFAM" id="SSF53254">
    <property type="entry name" value="Phosphoglycerate mutase-like"/>
    <property type="match status" value="2"/>
</dbReference>
<dbReference type="PROSITE" id="PS00175">
    <property type="entry name" value="PG_MUTASE"/>
    <property type="match status" value="1"/>
</dbReference>
<dbReference type="InterPro" id="IPR029033">
    <property type="entry name" value="His_PPase_superfam"/>
</dbReference>
<dbReference type="Gene3D" id="3.40.50.1240">
    <property type="entry name" value="Phosphoglycerate mutase-like"/>
    <property type="match status" value="2"/>
</dbReference>
<dbReference type="InterPro" id="IPR005952">
    <property type="entry name" value="Phosphogly_mut1"/>
</dbReference>
<keyword evidence="3 8" id="KW-0324">Glycolysis</keyword>
<protein>
    <recommendedName>
        <fullName evidence="8">Phosphoglycerate mutase</fullName>
        <ecNumber evidence="8">5.4.2.11</ecNumber>
    </recommendedName>
</protein>
<feature type="binding site" evidence="6">
    <location>
        <position position="274"/>
    </location>
    <ligand>
        <name>substrate</name>
    </ligand>
</feature>
<feature type="signal peptide" evidence="9">
    <location>
        <begin position="1"/>
        <end position="21"/>
    </location>
</feature>
<dbReference type="EMBL" id="HBIX01003583">
    <property type="protein sequence ID" value="CAE0710049.1"/>
    <property type="molecule type" value="Transcribed_RNA"/>
</dbReference>
<organism evidence="10">
    <name type="scientific">Pseudo-nitzschia australis</name>
    <dbReference type="NCBI Taxonomy" id="44445"/>
    <lineage>
        <taxon>Eukaryota</taxon>
        <taxon>Sar</taxon>
        <taxon>Stramenopiles</taxon>
        <taxon>Ochrophyta</taxon>
        <taxon>Bacillariophyta</taxon>
        <taxon>Bacillariophyceae</taxon>
        <taxon>Bacillariophycidae</taxon>
        <taxon>Bacillariales</taxon>
        <taxon>Bacillariaceae</taxon>
        <taxon>Pseudo-nitzschia</taxon>
    </lineage>
</organism>
<sequence length="859" mass="97918">MPTMVFLKRFPVILLFLYAESFQHNLAFLSKYEYNPSPSTSRRWSIEDSISSKETDAAAAGPSSEEETIADIVEENTIGEGRNGDTSVIKNGYTMNSNVNGYSMTSGYSPFLDQEPSPRWLRKMIVKESESSRDDMDEDGYAEMQRGRNQSLLKRIVKFPLKAAKKVVSRDTKEPGTLILVRHGESSWNRNKTFTGWSDPDLTDQGKREMEHAARLLMEGGYHYDINVVFTSRLKRAIRSTWILLQEFNRVYLPVFKSWRLNERFYGALTGLNKTQTAERLGEEVVQGWRGSLRIRPPALTENDPFYPGRDRKYADLTKDQLPLTESLLDCMERTKPLWDDKILFELRKGRNVLVVAHANTIRGLVKTIDDIGEDEIQDVAIPTGIPIVYKFEKLAGGQMVPVPPKSEENSVSQIHMKGKFLEKPGLLKEALKLEGNWREQVPGYDDTMSRHTRPMTGLERSLYKLNAVRELGEWATEFIDLDAIEEDDGNDGNGIFFTTETNKSSTITELNLKMSSRTDNIDDEDVDAIPTFFAQPCITSASTSNIAKRQDSVIVIIRHGKTQHNKLGLFTGWEDAPLADEGIEEAIAAGRNLKKHGFEFDVVYTSWLSRALETAWLVLDELDSLWLPIVKTWRLNERMYGELTGLSKQMVKQRHGEKQFKAWRRGFEVRPPAVSSFSQNYPGNDPRYRYIRDVRYSMKESAIRSIETGKMKFARKLPKTESLKDCMDRTIPYFLERIAKDAVDQNKRVLISSSENAIRGLLMHLCDIPESEITGLEIPNGLPLIYDVKSKCVKLLDDGSGCDPLEVYNFGPSAKYLFRPCQNEDGTLDEECTINFDSLITTNEDQNTLDYIRSKTGR</sequence>
<dbReference type="InterPro" id="IPR001345">
    <property type="entry name" value="PG/BPGM_mutase_AS"/>
</dbReference>
<evidence type="ECO:0000256" key="1">
    <source>
        <dbReference type="ARBA" id="ARBA00000380"/>
    </source>
</evidence>
<evidence type="ECO:0000256" key="3">
    <source>
        <dbReference type="ARBA" id="ARBA00023152"/>
    </source>
</evidence>
<dbReference type="SMART" id="SM00855">
    <property type="entry name" value="PGAM"/>
    <property type="match status" value="2"/>
</dbReference>
<evidence type="ECO:0000256" key="6">
    <source>
        <dbReference type="PIRSR" id="PIRSR613078-2"/>
    </source>
</evidence>
<evidence type="ECO:0000313" key="10">
    <source>
        <dbReference type="EMBL" id="CAE0710049.1"/>
    </source>
</evidence>
<feature type="binding site" evidence="6">
    <location>
        <position position="236"/>
    </location>
    <ligand>
        <name>substrate</name>
    </ligand>
</feature>
<reference evidence="10" key="1">
    <citation type="submission" date="2021-01" db="EMBL/GenBank/DDBJ databases">
        <authorList>
            <person name="Corre E."/>
            <person name="Pelletier E."/>
            <person name="Niang G."/>
            <person name="Scheremetjew M."/>
            <person name="Finn R."/>
            <person name="Kale V."/>
            <person name="Holt S."/>
            <person name="Cochrane G."/>
            <person name="Meng A."/>
            <person name="Brown T."/>
            <person name="Cohen L."/>
        </authorList>
    </citation>
    <scope>NUCLEOTIDE SEQUENCE</scope>
    <source>
        <strain evidence="10">10249 10 AB</strain>
    </source>
</reference>
<gene>
    <name evidence="10" type="ORF">PAUS00366_LOCUS2769</name>
</gene>
<feature type="chain" id="PRO_5030890061" description="Phosphoglycerate mutase" evidence="9">
    <location>
        <begin position="22"/>
        <end position="859"/>
    </location>
</feature>
<evidence type="ECO:0000256" key="5">
    <source>
        <dbReference type="PIRSR" id="PIRSR613078-1"/>
    </source>
</evidence>
<dbReference type="FunFam" id="3.40.50.1240:FF:000003">
    <property type="entry name" value="2,3-bisphosphoglycerate-dependent phosphoglycerate mutase"/>
    <property type="match status" value="1"/>
</dbReference>
<name>A0A7S4ABP5_9STRA</name>
<dbReference type="EC" id="5.4.2.11" evidence="8"/>
<evidence type="ECO:0000256" key="4">
    <source>
        <dbReference type="ARBA" id="ARBA00023235"/>
    </source>
</evidence>
<dbReference type="Pfam" id="PF00300">
    <property type="entry name" value="His_Phos_1"/>
    <property type="match status" value="2"/>
</dbReference>
<evidence type="ECO:0000256" key="7">
    <source>
        <dbReference type="PIRSR" id="PIRSR613078-3"/>
    </source>
</evidence>
<dbReference type="HAMAP" id="MF_01039">
    <property type="entry name" value="PGAM_GpmA"/>
    <property type="match status" value="2"/>
</dbReference>
<comment type="similarity">
    <text evidence="2 8">Belongs to the phosphoglycerate mutase family. BPG-dependent PGAM subfamily.</text>
</comment>
<evidence type="ECO:0000256" key="8">
    <source>
        <dbReference type="RuleBase" id="RU004511"/>
    </source>
</evidence>
<feature type="active site" description="Tele-phosphohistidine intermediate" evidence="5">
    <location>
        <position position="183"/>
    </location>
</feature>
<feature type="binding site" evidence="6">
    <location>
        <begin position="182"/>
        <end position="189"/>
    </location>
    <ligand>
        <name>substrate</name>
    </ligand>
</feature>
<dbReference type="GO" id="GO:0006096">
    <property type="term" value="P:glycolytic process"/>
    <property type="evidence" value="ECO:0007669"/>
    <property type="project" value="UniProtKB-KW"/>
</dbReference>
<dbReference type="GO" id="GO:0004619">
    <property type="term" value="F:phosphoglycerate mutase activity"/>
    <property type="evidence" value="ECO:0007669"/>
    <property type="project" value="UniProtKB-EC"/>
</dbReference>
<comment type="catalytic activity">
    <reaction evidence="1 8">
        <text>(2R)-2-phosphoglycerate = (2R)-3-phosphoglycerate</text>
        <dbReference type="Rhea" id="RHEA:15901"/>
        <dbReference type="ChEBI" id="CHEBI:58272"/>
        <dbReference type="ChEBI" id="CHEBI:58289"/>
        <dbReference type="EC" id="5.4.2.11"/>
    </reaction>
</comment>
<feature type="active site" description="Proton donor/acceptor" evidence="5">
    <location>
        <position position="263"/>
    </location>
</feature>
<keyword evidence="4 8" id="KW-0413">Isomerase</keyword>